<name>A0A7L3GYL2_9AVES</name>
<dbReference type="GO" id="GO:0008270">
    <property type="term" value="F:zinc ion binding"/>
    <property type="evidence" value="ECO:0007669"/>
    <property type="project" value="UniProtKB-KW"/>
</dbReference>
<keyword evidence="2" id="KW-0677">Repeat</keyword>
<dbReference type="InterPro" id="IPR013087">
    <property type="entry name" value="Znf_C2H2_type"/>
</dbReference>
<feature type="non-terminal residue" evidence="7">
    <location>
        <position position="1"/>
    </location>
</feature>
<evidence type="ECO:0000256" key="5">
    <source>
        <dbReference type="PROSITE-ProRule" id="PRU00042"/>
    </source>
</evidence>
<evidence type="ECO:0000256" key="2">
    <source>
        <dbReference type="ARBA" id="ARBA00022737"/>
    </source>
</evidence>
<dbReference type="FunFam" id="3.30.160.60:FF:002343">
    <property type="entry name" value="Zinc finger protein 33A"/>
    <property type="match status" value="1"/>
</dbReference>
<keyword evidence="4" id="KW-0862">Zinc</keyword>
<evidence type="ECO:0000256" key="3">
    <source>
        <dbReference type="ARBA" id="ARBA00022771"/>
    </source>
</evidence>
<dbReference type="PANTHER" id="PTHR23235">
    <property type="entry name" value="KRUEPPEL-LIKE TRANSCRIPTION FACTOR"/>
    <property type="match status" value="1"/>
</dbReference>
<dbReference type="Proteomes" id="UP000528690">
    <property type="component" value="Unassembled WGS sequence"/>
</dbReference>
<dbReference type="SMART" id="SM00355">
    <property type="entry name" value="ZnF_C2H2"/>
    <property type="match status" value="2"/>
</dbReference>
<dbReference type="Gene3D" id="3.30.160.60">
    <property type="entry name" value="Classic Zinc Finger"/>
    <property type="match status" value="2"/>
</dbReference>
<dbReference type="FunFam" id="3.30.160.60:FF:000557">
    <property type="entry name" value="zinc finger and SCAN domain-containing protein 29"/>
    <property type="match status" value="1"/>
</dbReference>
<evidence type="ECO:0000259" key="6">
    <source>
        <dbReference type="PROSITE" id="PS50157"/>
    </source>
</evidence>
<dbReference type="SUPFAM" id="SSF57667">
    <property type="entry name" value="beta-beta-alpha zinc fingers"/>
    <property type="match status" value="1"/>
</dbReference>
<dbReference type="GO" id="GO:0000978">
    <property type="term" value="F:RNA polymerase II cis-regulatory region sequence-specific DNA binding"/>
    <property type="evidence" value="ECO:0007669"/>
    <property type="project" value="TreeGrafter"/>
</dbReference>
<sequence>RHTGEQPYKCPFCTKTYTWSLDYREHIRTHTGERPYGCADCRKAFARSSSLCKHQCNVHSNDKPFPCPSCGS</sequence>
<feature type="domain" description="C2H2-type" evidence="6">
    <location>
        <begin position="8"/>
        <end position="35"/>
    </location>
</feature>
<evidence type="ECO:0000256" key="4">
    <source>
        <dbReference type="ARBA" id="ARBA00022833"/>
    </source>
</evidence>
<protein>
    <submittedName>
        <fullName evidence="7">ZN648 protein</fullName>
    </submittedName>
</protein>
<keyword evidence="1" id="KW-0479">Metal-binding</keyword>
<dbReference type="OrthoDB" id="654211at2759"/>
<accession>A0A7L3GYL2</accession>
<gene>
    <name evidence="7" type="primary">Znf648</name>
    <name evidence="7" type="ORF">ANHRUF_R11226</name>
</gene>
<dbReference type="GO" id="GO:0000981">
    <property type="term" value="F:DNA-binding transcription factor activity, RNA polymerase II-specific"/>
    <property type="evidence" value="ECO:0007669"/>
    <property type="project" value="TreeGrafter"/>
</dbReference>
<evidence type="ECO:0000313" key="8">
    <source>
        <dbReference type="Proteomes" id="UP000528690"/>
    </source>
</evidence>
<dbReference type="PROSITE" id="PS50157">
    <property type="entry name" value="ZINC_FINGER_C2H2_2"/>
    <property type="match status" value="2"/>
</dbReference>
<proteinExistence type="predicted"/>
<feature type="domain" description="C2H2-type" evidence="6">
    <location>
        <begin position="36"/>
        <end position="64"/>
    </location>
</feature>
<dbReference type="InterPro" id="IPR036236">
    <property type="entry name" value="Znf_C2H2_sf"/>
</dbReference>
<keyword evidence="8" id="KW-1185">Reference proteome</keyword>
<keyword evidence="3 5" id="KW-0863">Zinc-finger</keyword>
<dbReference type="AlphaFoldDB" id="A0A7L3GYL2"/>
<dbReference type="EMBL" id="VZTV01242834">
    <property type="protein sequence ID" value="NXT96649.1"/>
    <property type="molecule type" value="Genomic_DNA"/>
</dbReference>
<dbReference type="PANTHER" id="PTHR23235:SF120">
    <property type="entry name" value="KRUPPEL-LIKE FACTOR 15"/>
    <property type="match status" value="1"/>
</dbReference>
<dbReference type="Pfam" id="PF00096">
    <property type="entry name" value="zf-C2H2"/>
    <property type="match status" value="2"/>
</dbReference>
<comment type="caution">
    <text evidence="7">The sequence shown here is derived from an EMBL/GenBank/DDBJ whole genome shotgun (WGS) entry which is preliminary data.</text>
</comment>
<reference evidence="7 8" key="1">
    <citation type="submission" date="2019-09" db="EMBL/GenBank/DDBJ databases">
        <title>Bird 10,000 Genomes (B10K) Project - Family phase.</title>
        <authorList>
            <person name="Zhang G."/>
        </authorList>
    </citation>
    <scope>NUCLEOTIDE SEQUENCE [LARGE SCALE GENOMIC DNA]</scope>
    <source>
        <strain evidence="7">B10K-DU-029-28</strain>
    </source>
</reference>
<evidence type="ECO:0000313" key="7">
    <source>
        <dbReference type="EMBL" id="NXT96649.1"/>
    </source>
</evidence>
<organism evidence="7 8">
    <name type="scientific">Anhinga rufa</name>
    <name type="common">African darter</name>
    <dbReference type="NCBI Taxonomy" id="317792"/>
    <lineage>
        <taxon>Eukaryota</taxon>
        <taxon>Metazoa</taxon>
        <taxon>Chordata</taxon>
        <taxon>Craniata</taxon>
        <taxon>Vertebrata</taxon>
        <taxon>Euteleostomi</taxon>
        <taxon>Archelosauria</taxon>
        <taxon>Archosauria</taxon>
        <taxon>Dinosauria</taxon>
        <taxon>Saurischia</taxon>
        <taxon>Theropoda</taxon>
        <taxon>Coelurosauria</taxon>
        <taxon>Aves</taxon>
        <taxon>Neognathae</taxon>
        <taxon>Neoaves</taxon>
        <taxon>Aequornithes</taxon>
        <taxon>Suliformes</taxon>
        <taxon>Anhingidae</taxon>
        <taxon>Anhinga</taxon>
    </lineage>
</organism>
<dbReference type="PROSITE" id="PS00028">
    <property type="entry name" value="ZINC_FINGER_C2H2_1"/>
    <property type="match status" value="2"/>
</dbReference>
<evidence type="ECO:0000256" key="1">
    <source>
        <dbReference type="ARBA" id="ARBA00022723"/>
    </source>
</evidence>
<feature type="non-terminal residue" evidence="7">
    <location>
        <position position="72"/>
    </location>
</feature>